<dbReference type="EMBL" id="DPMF01000218">
    <property type="protein sequence ID" value="HCV81177.1"/>
    <property type="molecule type" value="Genomic_DNA"/>
</dbReference>
<dbReference type="AlphaFoldDB" id="A0A3D5IZK7"/>
<comment type="caution">
    <text evidence="1">The sequence shown here is derived from an EMBL/GenBank/DDBJ whole genome shotgun (WGS) entry which is preliminary data.</text>
</comment>
<accession>A0A3D5IZK7</accession>
<feature type="non-terminal residue" evidence="1">
    <location>
        <position position="1"/>
    </location>
</feature>
<proteinExistence type="predicted"/>
<evidence type="ECO:0000313" key="2">
    <source>
        <dbReference type="Proteomes" id="UP000264330"/>
    </source>
</evidence>
<name>A0A3D5IZK7_9FLAO</name>
<evidence type="ECO:0000313" key="1">
    <source>
        <dbReference type="EMBL" id="HCV81177.1"/>
    </source>
</evidence>
<dbReference type="Gene3D" id="3.40.630.10">
    <property type="entry name" value="Zn peptidases"/>
    <property type="match status" value="1"/>
</dbReference>
<sequence>QRTTVESEHTGFFYSDFTSGDYVKKGLKLGYITDLFGNYISDVFSPVDGVILYKIFNPPVEKGTGLFNIGHIN</sequence>
<protein>
    <submittedName>
        <fullName evidence="1">Succinylglutamate desuccinylase</fullName>
    </submittedName>
</protein>
<dbReference type="Proteomes" id="UP000264330">
    <property type="component" value="Unassembled WGS sequence"/>
</dbReference>
<gene>
    <name evidence="1" type="ORF">DGQ38_09020</name>
</gene>
<organism evidence="1 2">
    <name type="scientific">Zunongwangia profunda</name>
    <dbReference type="NCBI Taxonomy" id="398743"/>
    <lineage>
        <taxon>Bacteria</taxon>
        <taxon>Pseudomonadati</taxon>
        <taxon>Bacteroidota</taxon>
        <taxon>Flavobacteriia</taxon>
        <taxon>Flavobacteriales</taxon>
        <taxon>Flavobacteriaceae</taxon>
        <taxon>Zunongwangia</taxon>
    </lineage>
</organism>
<reference evidence="1 2" key="1">
    <citation type="journal article" date="2018" name="Nat. Biotechnol.">
        <title>A standardized bacterial taxonomy based on genome phylogeny substantially revises the tree of life.</title>
        <authorList>
            <person name="Parks D.H."/>
            <person name="Chuvochina M."/>
            <person name="Waite D.W."/>
            <person name="Rinke C."/>
            <person name="Skarshewski A."/>
            <person name="Chaumeil P.A."/>
            <person name="Hugenholtz P."/>
        </authorList>
    </citation>
    <scope>NUCLEOTIDE SEQUENCE [LARGE SCALE GENOMIC DNA]</scope>
    <source>
        <strain evidence="1">UBA9359</strain>
    </source>
</reference>